<name>A0A6G1H9W7_9PEZI</name>
<keyword evidence="2" id="KW-0378">Hydrolase</keyword>
<dbReference type="InterPro" id="IPR005945">
    <property type="entry name" value="Pro_imino_pep"/>
</dbReference>
<dbReference type="GO" id="GO:0006508">
    <property type="term" value="P:proteolysis"/>
    <property type="evidence" value="ECO:0007669"/>
    <property type="project" value="InterPro"/>
</dbReference>
<dbReference type="GO" id="GO:0008233">
    <property type="term" value="F:peptidase activity"/>
    <property type="evidence" value="ECO:0007669"/>
    <property type="project" value="InterPro"/>
</dbReference>
<sequence length="325" mass="36543">MALSPTLIHGTVPFADSTLPRPAQTAYLLYHHPSAPAPTPSTFSSLRPLLVLHGGPGATHSYLTPLADLVTPTRPVILYDQIGCGKSTRYREKKGDEEFWSVGLFVRELRGLLEGLGVVDFDLFGNSWGGMLGAEYAVRYTKASPTSSESSGPELRHLIIADSPADMKDWVSEAERLRAQLPGDVQAVLDECEKEGRTESEEYEDAVFEFYKRHLCRVEPLPEGVVRMMEGLKEDSTVYHTMNGPSEFHVVGSLKDWSIKDRLKEIDVPTLLLNGRYDEATDEVVRPYFQGIRQVKWFTFAESSHMPHYEERELFMKVVDGFLSM</sequence>
<reference evidence="4" key="1">
    <citation type="journal article" date="2020" name="Stud. Mycol.">
        <title>101 Dothideomycetes genomes: a test case for predicting lifestyles and emergence of pathogens.</title>
        <authorList>
            <person name="Haridas S."/>
            <person name="Albert R."/>
            <person name="Binder M."/>
            <person name="Bloem J."/>
            <person name="Labutti K."/>
            <person name="Salamov A."/>
            <person name="Andreopoulos B."/>
            <person name="Baker S."/>
            <person name="Barry K."/>
            <person name="Bills G."/>
            <person name="Bluhm B."/>
            <person name="Cannon C."/>
            <person name="Castanera R."/>
            <person name="Culley D."/>
            <person name="Daum C."/>
            <person name="Ezra D."/>
            <person name="Gonzalez J."/>
            <person name="Henrissat B."/>
            <person name="Kuo A."/>
            <person name="Liang C."/>
            <person name="Lipzen A."/>
            <person name="Lutzoni F."/>
            <person name="Magnuson J."/>
            <person name="Mondo S."/>
            <person name="Nolan M."/>
            <person name="Ohm R."/>
            <person name="Pangilinan J."/>
            <person name="Park H.-J."/>
            <person name="Ramirez L."/>
            <person name="Alfaro M."/>
            <person name="Sun H."/>
            <person name="Tritt A."/>
            <person name="Yoshinaga Y."/>
            <person name="Zwiers L.-H."/>
            <person name="Turgeon B."/>
            <person name="Goodwin S."/>
            <person name="Spatafora J."/>
            <person name="Crous P."/>
            <person name="Grigoriev I."/>
        </authorList>
    </citation>
    <scope>NUCLEOTIDE SEQUENCE</scope>
    <source>
        <strain evidence="4">CBS 113979</strain>
    </source>
</reference>
<dbReference type="PANTHER" id="PTHR43798">
    <property type="entry name" value="MONOACYLGLYCEROL LIPASE"/>
    <property type="match status" value="1"/>
</dbReference>
<dbReference type="PRINTS" id="PR00793">
    <property type="entry name" value="PROAMNOPTASE"/>
</dbReference>
<protein>
    <submittedName>
        <fullName evidence="4">Proline-specific peptidase</fullName>
    </submittedName>
</protein>
<dbReference type="SUPFAM" id="SSF53474">
    <property type="entry name" value="alpha/beta-Hydrolases"/>
    <property type="match status" value="1"/>
</dbReference>
<dbReference type="NCBIfam" id="TIGR01250">
    <property type="entry name" value="pro_imino_pep_2"/>
    <property type="match status" value="1"/>
</dbReference>
<dbReference type="Proteomes" id="UP000800041">
    <property type="component" value="Unassembled WGS sequence"/>
</dbReference>
<keyword evidence="5" id="KW-1185">Reference proteome</keyword>
<evidence type="ECO:0000256" key="1">
    <source>
        <dbReference type="ARBA" id="ARBA00010088"/>
    </source>
</evidence>
<dbReference type="InterPro" id="IPR029058">
    <property type="entry name" value="AB_hydrolase_fold"/>
</dbReference>
<organism evidence="4 5">
    <name type="scientific">Aulographum hederae CBS 113979</name>
    <dbReference type="NCBI Taxonomy" id="1176131"/>
    <lineage>
        <taxon>Eukaryota</taxon>
        <taxon>Fungi</taxon>
        <taxon>Dikarya</taxon>
        <taxon>Ascomycota</taxon>
        <taxon>Pezizomycotina</taxon>
        <taxon>Dothideomycetes</taxon>
        <taxon>Pleosporomycetidae</taxon>
        <taxon>Aulographales</taxon>
        <taxon>Aulographaceae</taxon>
    </lineage>
</organism>
<evidence type="ECO:0000313" key="5">
    <source>
        <dbReference type="Proteomes" id="UP000800041"/>
    </source>
</evidence>
<dbReference type="Pfam" id="PF00561">
    <property type="entry name" value="Abhydrolase_1"/>
    <property type="match status" value="1"/>
</dbReference>
<dbReference type="EMBL" id="ML977143">
    <property type="protein sequence ID" value="KAF1989955.1"/>
    <property type="molecule type" value="Genomic_DNA"/>
</dbReference>
<comment type="similarity">
    <text evidence="1">Belongs to the peptidase S33 family.</text>
</comment>
<dbReference type="Gene3D" id="3.40.50.1820">
    <property type="entry name" value="alpha/beta hydrolase"/>
    <property type="match status" value="1"/>
</dbReference>
<dbReference type="GO" id="GO:0016020">
    <property type="term" value="C:membrane"/>
    <property type="evidence" value="ECO:0007669"/>
    <property type="project" value="TreeGrafter"/>
</dbReference>
<dbReference type="PANTHER" id="PTHR43798:SF33">
    <property type="entry name" value="HYDROLASE, PUTATIVE (AFU_ORTHOLOGUE AFUA_2G14860)-RELATED"/>
    <property type="match status" value="1"/>
</dbReference>
<evidence type="ECO:0000256" key="2">
    <source>
        <dbReference type="ARBA" id="ARBA00022801"/>
    </source>
</evidence>
<dbReference type="InterPro" id="IPR050266">
    <property type="entry name" value="AB_hydrolase_sf"/>
</dbReference>
<evidence type="ECO:0000259" key="3">
    <source>
        <dbReference type="Pfam" id="PF00561"/>
    </source>
</evidence>
<accession>A0A6G1H9W7</accession>
<dbReference type="InterPro" id="IPR002410">
    <property type="entry name" value="Peptidase_S33"/>
</dbReference>
<proteinExistence type="inferred from homology"/>
<gene>
    <name evidence="4" type="ORF">K402DRAFT_244226</name>
</gene>
<dbReference type="InterPro" id="IPR000073">
    <property type="entry name" value="AB_hydrolase_1"/>
</dbReference>
<dbReference type="PIRSF" id="PIRSF005539">
    <property type="entry name" value="Pept_S33_TRI_F1"/>
    <property type="match status" value="1"/>
</dbReference>
<dbReference type="AlphaFoldDB" id="A0A6G1H9W7"/>
<evidence type="ECO:0000313" key="4">
    <source>
        <dbReference type="EMBL" id="KAF1989955.1"/>
    </source>
</evidence>
<feature type="domain" description="AB hydrolase-1" evidence="3">
    <location>
        <begin position="48"/>
        <end position="311"/>
    </location>
</feature>
<dbReference type="OrthoDB" id="190201at2759"/>